<evidence type="ECO:0000259" key="2">
    <source>
        <dbReference type="Pfam" id="PF06276"/>
    </source>
</evidence>
<dbReference type="Proteomes" id="UP000297053">
    <property type="component" value="Plasmid unnamed1"/>
</dbReference>
<feature type="domain" description="Aerobactin siderophore biosynthesis IucA/IucC-like C-terminal" evidence="2">
    <location>
        <begin position="406"/>
        <end position="566"/>
    </location>
</feature>
<evidence type="ECO:0000313" key="4">
    <source>
        <dbReference type="Proteomes" id="UP000297053"/>
    </source>
</evidence>
<dbReference type="GO" id="GO:0016881">
    <property type="term" value="F:acid-amino acid ligase activity"/>
    <property type="evidence" value="ECO:0007669"/>
    <property type="project" value="UniProtKB-ARBA"/>
</dbReference>
<dbReference type="RefSeq" id="WP_012807502.1">
    <property type="nucleotide sequence ID" value="NZ_CP039376.1"/>
</dbReference>
<dbReference type="GO" id="GO:0019290">
    <property type="term" value="P:siderophore biosynthetic process"/>
    <property type="evidence" value="ECO:0007669"/>
    <property type="project" value="InterPro"/>
</dbReference>
<dbReference type="Gene3D" id="1.10.510.40">
    <property type="match status" value="1"/>
</dbReference>
<dbReference type="InterPro" id="IPR037455">
    <property type="entry name" value="LucA/IucC-like"/>
</dbReference>
<reference evidence="3 4" key="2">
    <citation type="submission" date="2019-04" db="EMBL/GenBank/DDBJ databases">
        <authorList>
            <person name="Yang S."/>
            <person name="Wei W."/>
        </authorList>
    </citation>
    <scope>NUCLEOTIDE SEQUENCE [LARGE SCALE GENOMIC DNA]</scope>
    <source>
        <strain evidence="4">ZP60</strain>
        <plasmid evidence="3 4">unnamed1</plasmid>
    </source>
</reference>
<reference evidence="3 4" key="1">
    <citation type="submission" date="2019-04" db="EMBL/GenBank/DDBJ databases">
        <title>Complete genome sequence of Arthrobacter sp. ZXY-2 associated with effective atrazine degradation and salt adaptation.</title>
        <authorList>
            <person name="Zhao X."/>
        </authorList>
    </citation>
    <scope>NUCLEOTIDE SEQUENCE [LARGE SCALE GENOMIC DNA]</scope>
    <source>
        <strain evidence="4">ZP60</strain>
        <plasmid evidence="3 4">unnamed1</plasmid>
    </source>
</reference>
<dbReference type="KEGG" id="halz:E5139_16540"/>
<accession>A0A4D6KGB6</accession>
<protein>
    <submittedName>
        <fullName evidence="3">IucA/IucC family siderophore biosynthesis protein</fullName>
    </submittedName>
</protein>
<evidence type="ECO:0000313" key="3">
    <source>
        <dbReference type="EMBL" id="QCD67250.1"/>
    </source>
</evidence>
<geneLocation type="plasmid" evidence="3">
    <name>unnamed1</name>
</geneLocation>
<sequence>MNANERARAATTHSFLNCYLRETGAYAVRSAENTPLDADPEEAIHVHFETQGVDLFVPLAYESPTGRHLFDLPGVYRLPDGEVLKLTYPTLVTLVTTELAAARSGSGAADELLLRVIQSCKNVERFVEARRGDGLDSFETTFLEAEQSLVFGHHLHPTPKSREGIPPHKRETYAPELGGSFRLHYFEVAPSLVEHGSALTESAPEWIERALRADDAVDESFVADHVDGDGILIPAHPWQADYLESQPHVREHLGDDIVSLGPVGQVFHPTSSVRTLYSPDAPFMVKTSLGVRITNSKRVNKRRELDRGAAITELFDTALGRTVDRKFPSFDMLHDPAYLTVNVGGGPESGFETVLRKNPYQGDAGANVMPVVALCQDGVAGISQLETIVRTLAEREGRTTEAVSKDWFEQYLQTAIRPVLWLYLDCGLGVEAHQQNGVLELEDGYPTSFAYRDSQGYYIPESAADDLDALLPGVCDRTDTVCPDAIADERVRYYVVLNNVFGVVNAFGTAGLVDERALLDVFRTELEHLRQYDHAASSLLTDLLTAETISCKANLLTRFHDMDELTGSPETQSVYTEIDNPLVATQEASQL</sequence>
<keyword evidence="3" id="KW-0614">Plasmid</keyword>
<dbReference type="PANTHER" id="PTHR34384">
    <property type="entry name" value="L-2,3-DIAMINOPROPANOATE--CITRATE LIGASE"/>
    <property type="match status" value="1"/>
</dbReference>
<dbReference type="AlphaFoldDB" id="A0A4D6KGB6"/>
<organism evidence="3 4">
    <name type="scientific">Halomicrobium mukohataei</name>
    <dbReference type="NCBI Taxonomy" id="57705"/>
    <lineage>
        <taxon>Archaea</taxon>
        <taxon>Methanobacteriati</taxon>
        <taxon>Methanobacteriota</taxon>
        <taxon>Stenosarchaea group</taxon>
        <taxon>Halobacteria</taxon>
        <taxon>Halobacteriales</taxon>
        <taxon>Haloarculaceae</taxon>
        <taxon>Halomicrobium</taxon>
    </lineage>
</organism>
<gene>
    <name evidence="3" type="ORF">E5139_16540</name>
</gene>
<dbReference type="EMBL" id="CP039376">
    <property type="protein sequence ID" value="QCD67250.1"/>
    <property type="molecule type" value="Genomic_DNA"/>
</dbReference>
<dbReference type="InterPro" id="IPR022770">
    <property type="entry name" value="IucA/IucC-like_C"/>
</dbReference>
<dbReference type="Pfam" id="PF06276">
    <property type="entry name" value="FhuF"/>
    <property type="match status" value="1"/>
</dbReference>
<dbReference type="PANTHER" id="PTHR34384:SF5">
    <property type="entry name" value="L-2,3-DIAMINOPROPANOATE--CITRATE LIGASE"/>
    <property type="match status" value="1"/>
</dbReference>
<dbReference type="GeneID" id="8409412"/>
<dbReference type="InterPro" id="IPR007310">
    <property type="entry name" value="Aerobactin_biosyn_IucA/IucC_N"/>
</dbReference>
<evidence type="ECO:0000259" key="1">
    <source>
        <dbReference type="Pfam" id="PF04183"/>
    </source>
</evidence>
<name>A0A4D6KGB6_9EURY</name>
<feature type="domain" description="Aerobactin siderophore biosynthesis IucA/IucC N-terminal" evidence="1">
    <location>
        <begin position="141"/>
        <end position="376"/>
    </location>
</feature>
<proteinExistence type="predicted"/>
<dbReference type="Pfam" id="PF04183">
    <property type="entry name" value="IucA_IucC"/>
    <property type="match status" value="1"/>
</dbReference>